<dbReference type="CDD" id="cd00200">
    <property type="entry name" value="WD40"/>
    <property type="match status" value="1"/>
</dbReference>
<feature type="repeat" description="WD" evidence="4">
    <location>
        <begin position="306"/>
        <end position="347"/>
    </location>
</feature>
<dbReference type="SUPFAM" id="SSF50978">
    <property type="entry name" value="WD40 repeat-like"/>
    <property type="match status" value="1"/>
</dbReference>
<dbReference type="PROSITE" id="PS00678">
    <property type="entry name" value="WD_REPEATS_1"/>
    <property type="match status" value="1"/>
</dbReference>
<evidence type="ECO:0000256" key="3">
    <source>
        <dbReference type="ARBA" id="ARBA00022737"/>
    </source>
</evidence>
<dbReference type="EMBL" id="MU154527">
    <property type="protein sequence ID" value="KAF9500368.1"/>
    <property type="molecule type" value="Genomic_DNA"/>
</dbReference>
<keyword evidence="2 4" id="KW-0853">WD repeat</keyword>
<evidence type="ECO:0000256" key="4">
    <source>
        <dbReference type="PROSITE-ProRule" id="PRU00221"/>
    </source>
</evidence>
<gene>
    <name evidence="6" type="ORF">BDN71DRAFT_1440397</name>
</gene>
<name>A0A9P6A761_PLEER</name>
<feature type="repeat" description="WD" evidence="4">
    <location>
        <begin position="246"/>
        <end position="287"/>
    </location>
</feature>
<dbReference type="GO" id="GO:0043130">
    <property type="term" value="F:ubiquitin binding"/>
    <property type="evidence" value="ECO:0007669"/>
    <property type="project" value="TreeGrafter"/>
</dbReference>
<dbReference type="SMART" id="SM00320">
    <property type="entry name" value="WD40"/>
    <property type="match status" value="8"/>
</dbReference>
<feature type="compositionally biased region" description="Low complexity" evidence="5">
    <location>
        <begin position="532"/>
        <end position="541"/>
    </location>
</feature>
<feature type="compositionally biased region" description="Polar residues" evidence="5">
    <location>
        <begin position="1194"/>
        <end position="1207"/>
    </location>
</feature>
<feature type="region of interest" description="Disordered" evidence="5">
    <location>
        <begin position="496"/>
        <end position="552"/>
    </location>
</feature>
<feature type="region of interest" description="Disordered" evidence="5">
    <location>
        <begin position="914"/>
        <end position="958"/>
    </location>
</feature>
<comment type="caution">
    <text evidence="6">The sequence shown here is derived from an EMBL/GenBank/DDBJ whole genome shotgun (WGS) entry which is preliminary data.</text>
</comment>
<feature type="region of interest" description="Disordered" evidence="5">
    <location>
        <begin position="820"/>
        <end position="866"/>
    </location>
</feature>
<feature type="repeat" description="WD" evidence="4">
    <location>
        <begin position="202"/>
        <end position="234"/>
    </location>
</feature>
<dbReference type="OrthoDB" id="2421129at2759"/>
<dbReference type="GO" id="GO:0000724">
    <property type="term" value="P:double-strand break repair via homologous recombination"/>
    <property type="evidence" value="ECO:0007669"/>
    <property type="project" value="TreeGrafter"/>
</dbReference>
<reference evidence="6" key="1">
    <citation type="submission" date="2020-11" db="EMBL/GenBank/DDBJ databases">
        <authorList>
            <consortium name="DOE Joint Genome Institute"/>
            <person name="Ahrendt S."/>
            <person name="Riley R."/>
            <person name="Andreopoulos W."/>
            <person name="Labutti K."/>
            <person name="Pangilinan J."/>
            <person name="Ruiz-Duenas F.J."/>
            <person name="Barrasa J.M."/>
            <person name="Sanchez-Garcia M."/>
            <person name="Camarero S."/>
            <person name="Miyauchi S."/>
            <person name="Serrano A."/>
            <person name="Linde D."/>
            <person name="Babiker R."/>
            <person name="Drula E."/>
            <person name="Ayuso-Fernandez I."/>
            <person name="Pacheco R."/>
            <person name="Padilla G."/>
            <person name="Ferreira P."/>
            <person name="Barriuso J."/>
            <person name="Kellner H."/>
            <person name="Castanera R."/>
            <person name="Alfaro M."/>
            <person name="Ramirez L."/>
            <person name="Pisabarro A.G."/>
            <person name="Kuo A."/>
            <person name="Tritt A."/>
            <person name="Lipzen A."/>
            <person name="He G."/>
            <person name="Yan M."/>
            <person name="Ng V."/>
            <person name="Cullen D."/>
            <person name="Martin F."/>
            <person name="Rosso M.-N."/>
            <person name="Henrissat B."/>
            <person name="Hibbett D."/>
            <person name="Martinez A.T."/>
            <person name="Grigoriev I.V."/>
        </authorList>
    </citation>
    <scope>NUCLEOTIDE SEQUENCE</scope>
    <source>
        <strain evidence="6">ATCC 90797</strain>
    </source>
</reference>
<dbReference type="InterPro" id="IPR020472">
    <property type="entry name" value="WD40_PAC1"/>
</dbReference>
<evidence type="ECO:0000256" key="5">
    <source>
        <dbReference type="SAM" id="MobiDB-lite"/>
    </source>
</evidence>
<feature type="compositionally biased region" description="Polar residues" evidence="5">
    <location>
        <begin position="503"/>
        <end position="524"/>
    </location>
</feature>
<feature type="region of interest" description="Disordered" evidence="5">
    <location>
        <begin position="707"/>
        <end position="742"/>
    </location>
</feature>
<dbReference type="Gene3D" id="2.130.10.10">
    <property type="entry name" value="YVTN repeat-like/Quinoprotein amine dehydrogenase"/>
    <property type="match status" value="2"/>
</dbReference>
<dbReference type="AlphaFoldDB" id="A0A9P6A761"/>
<dbReference type="InterPro" id="IPR019775">
    <property type="entry name" value="WD40_repeat_CS"/>
</dbReference>
<evidence type="ECO:0000256" key="2">
    <source>
        <dbReference type="ARBA" id="ARBA00022574"/>
    </source>
</evidence>
<proteinExistence type="inferred from homology"/>
<keyword evidence="7" id="KW-1185">Reference proteome</keyword>
<feature type="compositionally biased region" description="Basic and acidic residues" evidence="5">
    <location>
        <begin position="542"/>
        <end position="552"/>
    </location>
</feature>
<dbReference type="PROSITE" id="PS50082">
    <property type="entry name" value="WD_REPEATS_2"/>
    <property type="match status" value="4"/>
</dbReference>
<feature type="compositionally biased region" description="Low complexity" evidence="5">
    <location>
        <begin position="841"/>
        <end position="859"/>
    </location>
</feature>
<keyword evidence="3" id="KW-0677">Repeat</keyword>
<evidence type="ECO:0000313" key="7">
    <source>
        <dbReference type="Proteomes" id="UP000807025"/>
    </source>
</evidence>
<feature type="compositionally biased region" description="Basic and acidic residues" evidence="5">
    <location>
        <begin position="730"/>
        <end position="742"/>
    </location>
</feature>
<dbReference type="PANTHER" id="PTHR19862:SF14">
    <property type="entry name" value="WD REPEAT-CONTAINING PROTEIN 48"/>
    <property type="match status" value="1"/>
</dbReference>
<dbReference type="InterPro" id="IPR015943">
    <property type="entry name" value="WD40/YVTN_repeat-like_dom_sf"/>
</dbReference>
<accession>A0A9P6A761</accession>
<organism evidence="6 7">
    <name type="scientific">Pleurotus eryngii</name>
    <name type="common">Boletus of the steppes</name>
    <dbReference type="NCBI Taxonomy" id="5323"/>
    <lineage>
        <taxon>Eukaryota</taxon>
        <taxon>Fungi</taxon>
        <taxon>Dikarya</taxon>
        <taxon>Basidiomycota</taxon>
        <taxon>Agaricomycotina</taxon>
        <taxon>Agaricomycetes</taxon>
        <taxon>Agaricomycetidae</taxon>
        <taxon>Agaricales</taxon>
        <taxon>Pleurotineae</taxon>
        <taxon>Pleurotaceae</taxon>
        <taxon>Pleurotus</taxon>
    </lineage>
</organism>
<protein>
    <submittedName>
        <fullName evidence="6">WD40 repeat-like protein</fullName>
    </submittedName>
</protein>
<evidence type="ECO:0000256" key="1">
    <source>
        <dbReference type="ARBA" id="ARBA00006917"/>
    </source>
</evidence>
<dbReference type="PRINTS" id="PR00320">
    <property type="entry name" value="GPROTEINBRPT"/>
</dbReference>
<dbReference type="PANTHER" id="PTHR19862">
    <property type="entry name" value="WD REPEAT-CONTAINING PROTEIN 48"/>
    <property type="match status" value="1"/>
</dbReference>
<dbReference type="InterPro" id="IPR001680">
    <property type="entry name" value="WD40_rpt"/>
</dbReference>
<evidence type="ECO:0000313" key="6">
    <source>
        <dbReference type="EMBL" id="KAF9500368.1"/>
    </source>
</evidence>
<dbReference type="Proteomes" id="UP000807025">
    <property type="component" value="Unassembled WGS sequence"/>
</dbReference>
<dbReference type="PROSITE" id="PS50294">
    <property type="entry name" value="WD_REPEATS_REGION"/>
    <property type="match status" value="4"/>
</dbReference>
<dbReference type="Pfam" id="PF00400">
    <property type="entry name" value="WD40"/>
    <property type="match status" value="5"/>
</dbReference>
<dbReference type="Pfam" id="PF11816">
    <property type="entry name" value="DUF3337"/>
    <property type="match status" value="1"/>
</dbReference>
<comment type="similarity">
    <text evidence="1">Belongs to the WD repeat WDR48 family.</text>
</comment>
<feature type="region of interest" description="Disordered" evidence="5">
    <location>
        <begin position="1194"/>
        <end position="1216"/>
    </location>
</feature>
<dbReference type="InterPro" id="IPR036322">
    <property type="entry name" value="WD40_repeat_dom_sf"/>
</dbReference>
<sequence>MAQAKRRVSYVIPPPTTPVPQLSLPPRGISRLGSIGPLLIPAKGAHDDRGKYVVPQTREHPRHRLGVASLALDTSTRLAGRSSPEGILYSGGRDGLLLSWDLGIPMKRRASPSNPSLSRPVARWEMMTGWGDDVIDEENEEDCERPQSDGDVLGDVTGGLHRRRRARTAASSTDDQIQYEQQWETDIEAFKPGVHSHFRQCAQLHTDWVNDILLCNYNQTLVSASSDGTVKAWNPHSAEAHEPSLLGSHSDYVRCLTNCREQNWVASGSFDRTIKLWDLSRSSSNIEANGAPPSSSPLITLNPIDASAPKSSIYALAADPYGHIIASGSPERVIRLWDPRSGKRTGKLVGHTDNIRSILISEDSRYLLTGSADASIKLWSLCSQRCLHTFTHHTESVWSLHSSHPSFEIFYSGDRSGLVCKVDVENCSDLSEGECVLVCQDQNDQMQGFTAEGINKIVAMDDNLLWTASGNSSIKRWRVPQHRAVRASFLVSDAEGDRAASDESASPIATKSSTNTTPVGTVHTSGLGRHNSISPSLLSVSSDHRLPRREREGESTLYGIPFESLVRLTSPNDPFTHYSASSRGRDPDVATLYSAASVMSVPRNGSSRPPYHPGARTGSPIRSAHTVETLHPQNNARLDYEVRELAADATPLSNTPDDVIVGDHGLVRSVTLNDRMHALTVDTAGEVAVWDIVRGVCKGKFSKEDIADASHRGSGSSASAVDRNGHRTAGQKERSPREALEAVRERIEGEAVVAPWSTVATKTGVLTVDMSEKCFDSEVYADEVGFAGDRHFNDESRLNIGKWVLRNIFTGFIHEEKRLQRNRNAGAQQDDILTPDLRKASGSSESTSSSPPQSSMHIPPELPSRHSSFSRVVVQAPKMIPAIVPNITKPIQASPLITPMIPLHVLANKDKDVTMPSIPGSPAVNNNSTDATPLPSGRRLRAGTLDNPSTTPKDGDYFSARARQGSVSAAATTGGAPATPDDFSGWGGPGKMPTADNGVPAPLTPGGIMGRMMKGFGKGTVRKLTGDAANGSPVIGAPPTPAEPPLVAEPEEIVPDSVAQKTPAQTLLAGTFNPPTSVDAPRNPFPQYTPVVISEDGSPSRNMVYRGTVGSTGQDVRVLEDVMPMWLLEYLLLNKVPDIPLTKLSFVLLPWVKDPAVEQLPELLNPAQSKLTASRFLRVRKLVIHVQDKIDKINASQKGTSSPRTSSEGGGSVLKSLPTRPKAEDIYEILCNDVLLPLDMCIAAVRQYVWRQAGELVMHYRKKMPKQALQDDVSRPS</sequence>
<dbReference type="InterPro" id="IPR051246">
    <property type="entry name" value="WDR48"/>
</dbReference>
<feature type="repeat" description="WD" evidence="4">
    <location>
        <begin position="348"/>
        <end position="389"/>
    </location>
</feature>
<dbReference type="InterPro" id="IPR021772">
    <property type="entry name" value="WDR48/Bun107"/>
</dbReference>